<keyword evidence="7 10" id="KW-0406">Ion transport</keyword>
<evidence type="ECO:0000256" key="6">
    <source>
        <dbReference type="ARBA" id="ARBA00022989"/>
    </source>
</evidence>
<evidence type="ECO:0000256" key="10">
    <source>
        <dbReference type="HAMAP-Rule" id="MF_00115"/>
    </source>
</evidence>
<comment type="subunit">
    <text evidence="10">Homopentamer.</text>
</comment>
<dbReference type="AlphaFoldDB" id="A0A239C8Q0"/>
<comment type="subcellular location">
    <subcellularLocation>
        <location evidence="1 10">Cell membrane</location>
        <topology evidence="1 10">Multi-pass membrane protein</topology>
    </subcellularLocation>
</comment>
<evidence type="ECO:0000256" key="9">
    <source>
        <dbReference type="ARBA" id="ARBA00023303"/>
    </source>
</evidence>
<evidence type="ECO:0000313" key="11">
    <source>
        <dbReference type="EMBL" id="SNS16262.1"/>
    </source>
</evidence>
<evidence type="ECO:0000256" key="4">
    <source>
        <dbReference type="ARBA" id="ARBA00022475"/>
    </source>
</evidence>
<feature type="transmembrane region" description="Helical" evidence="10">
    <location>
        <begin position="69"/>
        <end position="94"/>
    </location>
</feature>
<dbReference type="InterPro" id="IPR001185">
    <property type="entry name" value="MS_channel"/>
</dbReference>
<keyword evidence="8 10" id="KW-0472">Membrane</keyword>
<proteinExistence type="inferred from homology"/>
<dbReference type="InterPro" id="IPR037673">
    <property type="entry name" value="MSC/AndL"/>
</dbReference>
<keyword evidence="4 10" id="KW-1003">Cell membrane</keyword>
<comment type="function">
    <text evidence="10">Channel that opens in response to stretch forces in the membrane lipid bilayer. May participate in the regulation of osmotic pressure changes within the cell.</text>
</comment>
<dbReference type="SUPFAM" id="SSF81330">
    <property type="entry name" value="Gated mechanosensitive channel"/>
    <property type="match status" value="1"/>
</dbReference>
<name>A0A239C8Q0_9ACTN</name>
<sequence length="160" mass="17298">MGKMFQGFKDFIMRGNVVDLAVGVVIGAAFSTVVTTLTNGFLKPLIQLIGGGSGGAAGTFYIRKVPFDYASFINAVITFLLTAAVLYFLVVYPLNMLAERRRRGEEPPPKAPSEEIKLLTEIRDALVAQAQASGHGTQAQGHVYGSAVDDVLQRRQEPPR</sequence>
<dbReference type="Pfam" id="PF01741">
    <property type="entry name" value="MscL"/>
    <property type="match status" value="1"/>
</dbReference>
<reference evidence="11 12" key="1">
    <citation type="submission" date="2017-06" db="EMBL/GenBank/DDBJ databases">
        <authorList>
            <person name="Kim H.J."/>
            <person name="Triplett B.A."/>
        </authorList>
    </citation>
    <scope>NUCLEOTIDE SEQUENCE [LARGE SCALE GENOMIC DNA]</scope>
    <source>
        <strain evidence="11 12">DSM 43151</strain>
    </source>
</reference>
<dbReference type="Proteomes" id="UP000198415">
    <property type="component" value="Unassembled WGS sequence"/>
</dbReference>
<accession>A0A239C8Q0</accession>
<evidence type="ECO:0000256" key="2">
    <source>
        <dbReference type="ARBA" id="ARBA00007254"/>
    </source>
</evidence>
<dbReference type="EMBL" id="FZNR01000011">
    <property type="protein sequence ID" value="SNS16262.1"/>
    <property type="molecule type" value="Genomic_DNA"/>
</dbReference>
<gene>
    <name evidence="10" type="primary">mscL</name>
    <name evidence="11" type="ORF">SAMN06264365_11133</name>
</gene>
<dbReference type="GO" id="GO:0005886">
    <property type="term" value="C:plasma membrane"/>
    <property type="evidence" value="ECO:0007669"/>
    <property type="project" value="UniProtKB-SubCell"/>
</dbReference>
<keyword evidence="12" id="KW-1185">Reference proteome</keyword>
<evidence type="ECO:0000256" key="1">
    <source>
        <dbReference type="ARBA" id="ARBA00004651"/>
    </source>
</evidence>
<organism evidence="11 12">
    <name type="scientific">Actinoplanes regularis</name>
    <dbReference type="NCBI Taxonomy" id="52697"/>
    <lineage>
        <taxon>Bacteria</taxon>
        <taxon>Bacillati</taxon>
        <taxon>Actinomycetota</taxon>
        <taxon>Actinomycetes</taxon>
        <taxon>Micromonosporales</taxon>
        <taxon>Micromonosporaceae</taxon>
        <taxon>Actinoplanes</taxon>
    </lineage>
</organism>
<keyword evidence="9 10" id="KW-0407">Ion channel</keyword>
<evidence type="ECO:0000313" key="12">
    <source>
        <dbReference type="Proteomes" id="UP000198415"/>
    </source>
</evidence>
<dbReference type="InterPro" id="IPR036019">
    <property type="entry name" value="MscL_channel"/>
</dbReference>
<evidence type="ECO:0000256" key="3">
    <source>
        <dbReference type="ARBA" id="ARBA00022448"/>
    </source>
</evidence>
<keyword evidence="5 10" id="KW-0812">Transmembrane</keyword>
<comment type="similarity">
    <text evidence="2 10">Belongs to the MscL family.</text>
</comment>
<dbReference type="PANTHER" id="PTHR30266">
    <property type="entry name" value="MECHANOSENSITIVE CHANNEL MSCL"/>
    <property type="match status" value="1"/>
</dbReference>
<feature type="transmembrane region" description="Helical" evidence="10">
    <location>
        <begin position="20"/>
        <end position="38"/>
    </location>
</feature>
<dbReference type="PANTHER" id="PTHR30266:SF2">
    <property type="entry name" value="LARGE-CONDUCTANCE MECHANOSENSITIVE CHANNEL"/>
    <property type="match status" value="1"/>
</dbReference>
<evidence type="ECO:0000256" key="7">
    <source>
        <dbReference type="ARBA" id="ARBA00023065"/>
    </source>
</evidence>
<dbReference type="NCBIfam" id="TIGR00220">
    <property type="entry name" value="mscL"/>
    <property type="match status" value="1"/>
</dbReference>
<dbReference type="Gene3D" id="1.10.1200.120">
    <property type="entry name" value="Large-conductance mechanosensitive channel, MscL, domain 1"/>
    <property type="match status" value="1"/>
</dbReference>
<keyword evidence="6 10" id="KW-1133">Transmembrane helix</keyword>
<dbReference type="PROSITE" id="PS01327">
    <property type="entry name" value="MSCL"/>
    <property type="match status" value="1"/>
</dbReference>
<evidence type="ECO:0000256" key="5">
    <source>
        <dbReference type="ARBA" id="ARBA00022692"/>
    </source>
</evidence>
<dbReference type="InterPro" id="IPR019823">
    <property type="entry name" value="Mechanosensitive_channel_CS"/>
</dbReference>
<dbReference type="GO" id="GO:0008381">
    <property type="term" value="F:mechanosensitive monoatomic ion channel activity"/>
    <property type="evidence" value="ECO:0007669"/>
    <property type="project" value="UniProtKB-UniRule"/>
</dbReference>
<dbReference type="HAMAP" id="MF_00115">
    <property type="entry name" value="MscL"/>
    <property type="match status" value="1"/>
</dbReference>
<dbReference type="PRINTS" id="PR01264">
    <property type="entry name" value="MECHCHANNEL"/>
</dbReference>
<evidence type="ECO:0000256" key="8">
    <source>
        <dbReference type="ARBA" id="ARBA00023136"/>
    </source>
</evidence>
<protein>
    <recommendedName>
        <fullName evidence="10">Large-conductance mechanosensitive channel</fullName>
    </recommendedName>
</protein>
<keyword evidence="3 10" id="KW-0813">Transport</keyword>